<evidence type="ECO:0000313" key="2">
    <source>
        <dbReference type="Proteomes" id="UP000274131"/>
    </source>
</evidence>
<evidence type="ECO:0000313" key="1">
    <source>
        <dbReference type="EMBL" id="VDD86312.1"/>
    </source>
</evidence>
<accession>A0A0N4UW96</accession>
<dbReference type="AlphaFoldDB" id="A0A0N4UW96"/>
<keyword evidence="2" id="KW-1185">Reference proteome</keyword>
<sequence>MRLMFSERSVGHVVLFMIYINESTEVLDEPEASRNEEEPADDDLALAWPQTEFSLPRLFSGN</sequence>
<name>A0A0N4UW96_ENTVE</name>
<reference evidence="3" key="1">
    <citation type="submission" date="2017-02" db="UniProtKB">
        <authorList>
            <consortium name="WormBaseParasite"/>
        </authorList>
    </citation>
    <scope>IDENTIFICATION</scope>
</reference>
<organism evidence="3">
    <name type="scientific">Enterobius vermicularis</name>
    <name type="common">Human pinworm</name>
    <dbReference type="NCBI Taxonomy" id="51028"/>
    <lineage>
        <taxon>Eukaryota</taxon>
        <taxon>Metazoa</taxon>
        <taxon>Ecdysozoa</taxon>
        <taxon>Nematoda</taxon>
        <taxon>Chromadorea</taxon>
        <taxon>Rhabditida</taxon>
        <taxon>Spirurina</taxon>
        <taxon>Oxyuridomorpha</taxon>
        <taxon>Oxyuroidea</taxon>
        <taxon>Oxyuridae</taxon>
        <taxon>Enterobius</taxon>
    </lineage>
</organism>
<dbReference type="EMBL" id="UXUI01007213">
    <property type="protein sequence ID" value="VDD86312.1"/>
    <property type="molecule type" value="Genomic_DNA"/>
</dbReference>
<dbReference type="WBParaSite" id="EVEC_0000174701-mRNA-1">
    <property type="protein sequence ID" value="EVEC_0000174701-mRNA-1"/>
    <property type="gene ID" value="EVEC_0000174701"/>
</dbReference>
<reference evidence="1 2" key="2">
    <citation type="submission" date="2018-10" db="EMBL/GenBank/DDBJ databases">
        <authorList>
            <consortium name="Pathogen Informatics"/>
        </authorList>
    </citation>
    <scope>NUCLEOTIDE SEQUENCE [LARGE SCALE GENOMIC DNA]</scope>
</reference>
<proteinExistence type="predicted"/>
<evidence type="ECO:0000313" key="3">
    <source>
        <dbReference type="WBParaSite" id="EVEC_0000174701-mRNA-1"/>
    </source>
</evidence>
<gene>
    <name evidence="1" type="ORF">EVEC_LOCUS1455</name>
</gene>
<dbReference type="Proteomes" id="UP000274131">
    <property type="component" value="Unassembled WGS sequence"/>
</dbReference>
<protein>
    <submittedName>
        <fullName evidence="1 3">Uncharacterized protein</fullName>
    </submittedName>
</protein>